<keyword evidence="5 7" id="KW-1133">Transmembrane helix</keyword>
<keyword evidence="6 7" id="KW-0472">Membrane</keyword>
<dbReference type="EMBL" id="AP024613">
    <property type="protein sequence ID" value="BCV44448.1"/>
    <property type="molecule type" value="Genomic_DNA"/>
</dbReference>
<organism evidence="8 9">
    <name type="scientific">Shewanella algae</name>
    <dbReference type="NCBI Taxonomy" id="38313"/>
    <lineage>
        <taxon>Bacteria</taxon>
        <taxon>Pseudomonadati</taxon>
        <taxon>Pseudomonadota</taxon>
        <taxon>Gammaproteobacteria</taxon>
        <taxon>Alteromonadales</taxon>
        <taxon>Shewanellaceae</taxon>
        <taxon>Shewanella</taxon>
    </lineage>
</organism>
<evidence type="ECO:0000313" key="9">
    <source>
        <dbReference type="Proteomes" id="UP000825078"/>
    </source>
</evidence>
<dbReference type="GO" id="GO:0005886">
    <property type="term" value="C:plasma membrane"/>
    <property type="evidence" value="ECO:0007669"/>
    <property type="project" value="UniProtKB-SubCell"/>
</dbReference>
<protein>
    <recommendedName>
        <fullName evidence="10">Oligosaccharide flippase family protein</fullName>
    </recommendedName>
</protein>
<evidence type="ECO:0000256" key="6">
    <source>
        <dbReference type="ARBA" id="ARBA00023136"/>
    </source>
</evidence>
<evidence type="ECO:0000313" key="8">
    <source>
        <dbReference type="EMBL" id="BCV44448.1"/>
    </source>
</evidence>
<dbReference type="Proteomes" id="UP000825078">
    <property type="component" value="Chromosome"/>
</dbReference>
<feature type="transmembrane region" description="Helical" evidence="7">
    <location>
        <begin position="80"/>
        <end position="101"/>
    </location>
</feature>
<comment type="similarity">
    <text evidence="2">Belongs to the polysaccharide synthase family.</text>
</comment>
<evidence type="ECO:0000256" key="1">
    <source>
        <dbReference type="ARBA" id="ARBA00004651"/>
    </source>
</evidence>
<evidence type="ECO:0000256" key="3">
    <source>
        <dbReference type="ARBA" id="ARBA00022475"/>
    </source>
</evidence>
<dbReference type="InterPro" id="IPR050833">
    <property type="entry name" value="Poly_Biosynth_Transport"/>
</dbReference>
<evidence type="ECO:0000256" key="7">
    <source>
        <dbReference type="SAM" id="Phobius"/>
    </source>
</evidence>
<feature type="transmembrane region" description="Helical" evidence="7">
    <location>
        <begin position="12"/>
        <end position="35"/>
    </location>
</feature>
<sequence>MTIFNQKFLSGIAWGFLDKIINQFALLAVSIYLANKLGPEVFGLLGILSIFLLISESIVTSGLGQALIQQSNSVKSIQYSTVFISNIALALVIYVVLYVMSTYISAYYKLDELAPASRLLFIVIVINSISVVDESKLAIDLDFKSIAKASL</sequence>
<accession>A0AAD1NLW8</accession>
<proteinExistence type="inferred from homology"/>
<dbReference type="Pfam" id="PF13440">
    <property type="entry name" value="Polysacc_synt_3"/>
    <property type="match status" value="1"/>
</dbReference>
<comment type="subcellular location">
    <subcellularLocation>
        <location evidence="1">Cell membrane</location>
        <topology evidence="1">Multi-pass membrane protein</topology>
    </subcellularLocation>
</comment>
<dbReference type="PANTHER" id="PTHR30250:SF10">
    <property type="entry name" value="LIPOPOLYSACCHARIDE BIOSYNTHESIS PROTEIN WZXC"/>
    <property type="match status" value="1"/>
</dbReference>
<evidence type="ECO:0000256" key="5">
    <source>
        <dbReference type="ARBA" id="ARBA00022989"/>
    </source>
</evidence>
<evidence type="ECO:0000256" key="4">
    <source>
        <dbReference type="ARBA" id="ARBA00022692"/>
    </source>
</evidence>
<evidence type="ECO:0000256" key="2">
    <source>
        <dbReference type="ARBA" id="ARBA00007430"/>
    </source>
</evidence>
<dbReference type="AlphaFoldDB" id="A0AAD1NLW8"/>
<feature type="transmembrane region" description="Helical" evidence="7">
    <location>
        <begin position="113"/>
        <end position="132"/>
    </location>
</feature>
<name>A0AAD1NLW8_9GAMM</name>
<feature type="transmembrane region" description="Helical" evidence="7">
    <location>
        <begin position="41"/>
        <end position="68"/>
    </location>
</feature>
<evidence type="ECO:0008006" key="10">
    <source>
        <dbReference type="Google" id="ProtNLM"/>
    </source>
</evidence>
<keyword evidence="4 7" id="KW-0812">Transmembrane</keyword>
<keyword evidence="3" id="KW-1003">Cell membrane</keyword>
<gene>
    <name evidence="8" type="ORF">TUM17379_14660</name>
</gene>
<dbReference type="PANTHER" id="PTHR30250">
    <property type="entry name" value="PST FAMILY PREDICTED COLANIC ACID TRANSPORTER"/>
    <property type="match status" value="1"/>
</dbReference>
<reference evidence="8" key="1">
    <citation type="submission" date="2021-05" db="EMBL/GenBank/DDBJ databases">
        <title>Molecular characterization for Shewanella algae harboring chromosomal blaOXA-55-like strains isolated from clinical and environment sample.</title>
        <authorList>
            <person name="Ohama Y."/>
            <person name="Aoki K."/>
            <person name="Harada S."/>
            <person name="Moriya K."/>
            <person name="Ishii Y."/>
            <person name="Tateda K."/>
        </authorList>
    </citation>
    <scope>NUCLEOTIDE SEQUENCE</scope>
    <source>
        <strain evidence="8">TUM17379</strain>
    </source>
</reference>